<feature type="compositionally biased region" description="Low complexity" evidence="1">
    <location>
        <begin position="183"/>
        <end position="192"/>
    </location>
</feature>
<dbReference type="InterPro" id="IPR036691">
    <property type="entry name" value="Endo/exonu/phosph_ase_sf"/>
</dbReference>
<dbReference type="SUPFAM" id="SSF56219">
    <property type="entry name" value="DNase I-like"/>
    <property type="match status" value="1"/>
</dbReference>
<dbReference type="AlphaFoldDB" id="A0AAN7ITW7"/>
<proteinExistence type="predicted"/>
<dbReference type="Gene3D" id="3.60.10.10">
    <property type="entry name" value="Endonuclease/exonuclease/phosphatase"/>
    <property type="match status" value="1"/>
</dbReference>
<comment type="caution">
    <text evidence="2">The sequence shown here is derived from an EMBL/GenBank/DDBJ whole genome shotgun (WGS) entry which is preliminary data.</text>
</comment>
<keyword evidence="3" id="KW-1185">Reference proteome</keyword>
<organism evidence="2 3">
    <name type="scientific">Quercus rubra</name>
    <name type="common">Northern red oak</name>
    <name type="synonym">Quercus borealis</name>
    <dbReference type="NCBI Taxonomy" id="3512"/>
    <lineage>
        <taxon>Eukaryota</taxon>
        <taxon>Viridiplantae</taxon>
        <taxon>Streptophyta</taxon>
        <taxon>Embryophyta</taxon>
        <taxon>Tracheophyta</taxon>
        <taxon>Spermatophyta</taxon>
        <taxon>Magnoliopsida</taxon>
        <taxon>eudicotyledons</taxon>
        <taxon>Gunneridae</taxon>
        <taxon>Pentapetalae</taxon>
        <taxon>rosids</taxon>
        <taxon>fabids</taxon>
        <taxon>Fagales</taxon>
        <taxon>Fagaceae</taxon>
        <taxon>Quercus</taxon>
    </lineage>
</organism>
<dbReference type="EMBL" id="JAXUIC010000005">
    <property type="protein sequence ID" value="KAK4589329.1"/>
    <property type="molecule type" value="Genomic_DNA"/>
</dbReference>
<feature type="region of interest" description="Disordered" evidence="1">
    <location>
        <begin position="151"/>
        <end position="203"/>
    </location>
</feature>
<evidence type="ECO:0000313" key="2">
    <source>
        <dbReference type="EMBL" id="KAK4589329.1"/>
    </source>
</evidence>
<dbReference type="PANTHER" id="PTHR33710:SF67">
    <property type="entry name" value="RETROTRANSPOSON PROTEIN, UNCLASSIFIED"/>
    <property type="match status" value="1"/>
</dbReference>
<name>A0AAN7ITW7_QUERU</name>
<dbReference type="Proteomes" id="UP001324115">
    <property type="component" value="Unassembled WGS sequence"/>
</dbReference>
<feature type="compositionally biased region" description="Polar residues" evidence="1">
    <location>
        <begin position="157"/>
        <end position="166"/>
    </location>
</feature>
<evidence type="ECO:0000313" key="3">
    <source>
        <dbReference type="Proteomes" id="UP001324115"/>
    </source>
</evidence>
<evidence type="ECO:0000256" key="1">
    <source>
        <dbReference type="SAM" id="MobiDB-lite"/>
    </source>
</evidence>
<sequence>MEVLKEIGSVIGPVLRIDSYIATGSRGSYARLCIQIELDKPLINSIKIGRLVQQVKYEGILSLCFCCGRFGYKQENCCDTEKSLNQASEEEKQLDPNFGPWMQVLSNLPDQARVVSDVSAQGETQNGDMRNLVVSFSATSPKQGAEVMRTDGKYHHGSSSMITRGSRSIGAKGSKSLKRQHPSSSQRASSSRRGGRSLEQAEKAIGGASLRRIRMVDLGKKASGLEGYGNSFNRESLDTEAYLSHCSNREERCVDMLSGRCSGNIEAHDDMETGVESFNRVVEVARMEHDRSSMEQEIHVTVKVCASNFSWLFSEIYASPRIAERRILWANLEEVGQLHNLPWLMIGDFNEILSGEDKFGGNHINLNRALEFKSCLDSCNFVVLGFAGPKYTWTNKRQLSDLILELLDRCFANPRWRILYPEAVVTHLPRTFSIHYAVLIELWRSNANRLERPFRFQTMWLLHPDFHRIVTEAWPNDAHLQMAILEFTRKARKWNFEVFGNLFGRKKRVLARLQGTQKALAENPSEALMRLENQLIEEYSSILLQEEEFWALKS</sequence>
<protein>
    <submittedName>
        <fullName evidence="2">Uncharacterized protein</fullName>
    </submittedName>
</protein>
<accession>A0AAN7ITW7</accession>
<dbReference type="PANTHER" id="PTHR33710">
    <property type="entry name" value="BNAC02G09200D PROTEIN"/>
    <property type="match status" value="1"/>
</dbReference>
<reference evidence="2 3" key="1">
    <citation type="journal article" date="2023" name="G3 (Bethesda)">
        <title>A haplotype-resolved chromosome-scale genome for Quercus rubra L. provides insights into the genetics of adaptive traits for red oak species.</title>
        <authorList>
            <person name="Kapoor B."/>
            <person name="Jenkins J."/>
            <person name="Schmutz J."/>
            <person name="Zhebentyayeva T."/>
            <person name="Kuelheim C."/>
            <person name="Coggeshall M."/>
            <person name="Heim C."/>
            <person name="Lasky J.R."/>
            <person name="Leites L."/>
            <person name="Islam-Faridi N."/>
            <person name="Romero-Severson J."/>
            <person name="DeLeo V.L."/>
            <person name="Lucas S.M."/>
            <person name="Lazic D."/>
            <person name="Gailing O."/>
            <person name="Carlson J."/>
            <person name="Staton M."/>
        </authorList>
    </citation>
    <scope>NUCLEOTIDE SEQUENCE [LARGE SCALE GENOMIC DNA]</scope>
    <source>
        <strain evidence="2">Pseudo-F2</strain>
    </source>
</reference>
<gene>
    <name evidence="2" type="ORF">RGQ29_020075</name>
</gene>